<keyword evidence="4" id="KW-1185">Reference proteome</keyword>
<evidence type="ECO:0000256" key="1">
    <source>
        <dbReference type="SAM" id="MobiDB-lite"/>
    </source>
</evidence>
<keyword evidence="2" id="KW-1133">Transmembrane helix</keyword>
<comment type="caution">
    <text evidence="3">The sequence shown here is derived from an EMBL/GenBank/DDBJ whole genome shotgun (WGS) entry which is preliminary data.</text>
</comment>
<name>A0AAV4C0H3_9GAST</name>
<evidence type="ECO:0000313" key="4">
    <source>
        <dbReference type="Proteomes" id="UP000735302"/>
    </source>
</evidence>
<organism evidence="3 4">
    <name type="scientific">Plakobranchus ocellatus</name>
    <dbReference type="NCBI Taxonomy" id="259542"/>
    <lineage>
        <taxon>Eukaryota</taxon>
        <taxon>Metazoa</taxon>
        <taxon>Spiralia</taxon>
        <taxon>Lophotrochozoa</taxon>
        <taxon>Mollusca</taxon>
        <taxon>Gastropoda</taxon>
        <taxon>Heterobranchia</taxon>
        <taxon>Euthyneura</taxon>
        <taxon>Panpulmonata</taxon>
        <taxon>Sacoglossa</taxon>
        <taxon>Placobranchoidea</taxon>
        <taxon>Plakobranchidae</taxon>
        <taxon>Plakobranchus</taxon>
    </lineage>
</organism>
<feature type="compositionally biased region" description="Low complexity" evidence="1">
    <location>
        <begin position="166"/>
        <end position="180"/>
    </location>
</feature>
<keyword evidence="2" id="KW-0812">Transmembrane</keyword>
<protein>
    <submittedName>
        <fullName evidence="3">Cyclic amp receptor-like protein a</fullName>
    </submittedName>
</protein>
<evidence type="ECO:0000313" key="3">
    <source>
        <dbReference type="EMBL" id="GFO25388.1"/>
    </source>
</evidence>
<dbReference type="EMBL" id="BLXT01005746">
    <property type="protein sequence ID" value="GFO25388.1"/>
    <property type="molecule type" value="Genomic_DNA"/>
</dbReference>
<gene>
    <name evidence="3" type="ORF">PoB_005189300</name>
</gene>
<feature type="region of interest" description="Disordered" evidence="1">
    <location>
        <begin position="157"/>
        <end position="180"/>
    </location>
</feature>
<reference evidence="3 4" key="1">
    <citation type="journal article" date="2021" name="Elife">
        <title>Chloroplast acquisition without the gene transfer in kleptoplastic sea slugs, Plakobranchus ocellatus.</title>
        <authorList>
            <person name="Maeda T."/>
            <person name="Takahashi S."/>
            <person name="Yoshida T."/>
            <person name="Shimamura S."/>
            <person name="Takaki Y."/>
            <person name="Nagai Y."/>
            <person name="Toyoda A."/>
            <person name="Suzuki Y."/>
            <person name="Arimoto A."/>
            <person name="Ishii H."/>
            <person name="Satoh N."/>
            <person name="Nishiyama T."/>
            <person name="Hasebe M."/>
            <person name="Maruyama T."/>
            <person name="Minagawa J."/>
            <person name="Obokata J."/>
            <person name="Shigenobu S."/>
        </authorList>
    </citation>
    <scope>NUCLEOTIDE SEQUENCE [LARGE SCALE GENOMIC DNA]</scope>
</reference>
<evidence type="ECO:0000256" key="2">
    <source>
        <dbReference type="SAM" id="Phobius"/>
    </source>
</evidence>
<accession>A0AAV4C0H3</accession>
<sequence>MTNSTCSDFPDHPNQCDAIIAVRKFSGALSLIGCVFMMFIIWLFRRYVVFAQRLILYLSCAAFLDSIAYLMSSHIEDGPVCDFQGWWLTFFGPSSQYIQPADENTPTDNTTLTVAENDDTENQHAMQDTIGTEISHINTETNITEISYIGTHYSDQDTTHNFSAQNNTENTSTETQHTRTESTSTEIYTLDHPSQSHFPTPIIPRASSTPNKPCAHRNTHKPNSQHNTIVIALAYVRDFHENIVRFLEGGLGDELAALQDHIWRGNNIKVFLYGDYDFLCKVYGLSGPQGTYPCLWCVVHRQAMSTPSPETQQRTLETIIADNDAYRRDNRDKKEAAKYNNCLHTPLLQIQLDKVVPPYLHILLGIVLKHHKHLEDAAHTIDKKITEQLDVHLTELGKTVKQYGAKWRQAQELQHRLECEQGCLVFSERAEDIEMYKKQVESTEHTLSLLQDTELTPRSGPVASSLDTILTKYRITPPSIPQ</sequence>
<keyword evidence="2" id="KW-0472">Membrane</keyword>
<feature type="transmembrane region" description="Helical" evidence="2">
    <location>
        <begin position="20"/>
        <end position="42"/>
    </location>
</feature>
<proteinExistence type="predicted"/>
<dbReference type="Proteomes" id="UP000735302">
    <property type="component" value="Unassembled WGS sequence"/>
</dbReference>
<keyword evidence="3" id="KW-0675">Receptor</keyword>
<dbReference type="PANTHER" id="PTHR31424">
    <property type="entry name" value="PROTEIN CBG23806"/>
    <property type="match status" value="1"/>
</dbReference>
<dbReference type="AlphaFoldDB" id="A0AAV4C0H3"/>